<feature type="repeat" description="ANK" evidence="3">
    <location>
        <begin position="182"/>
        <end position="214"/>
    </location>
</feature>
<name>A0A439CXN8_9PEZI</name>
<protein>
    <submittedName>
        <fullName evidence="4">Uncharacterized protein</fullName>
    </submittedName>
</protein>
<dbReference type="InterPro" id="IPR002110">
    <property type="entry name" value="Ankyrin_rpt"/>
</dbReference>
<keyword evidence="5" id="KW-1185">Reference proteome</keyword>
<evidence type="ECO:0000256" key="1">
    <source>
        <dbReference type="ARBA" id="ARBA00022737"/>
    </source>
</evidence>
<accession>A0A439CXN8</accession>
<proteinExistence type="predicted"/>
<organism evidence="4 5">
    <name type="scientific">Xylaria grammica</name>
    <dbReference type="NCBI Taxonomy" id="363999"/>
    <lineage>
        <taxon>Eukaryota</taxon>
        <taxon>Fungi</taxon>
        <taxon>Dikarya</taxon>
        <taxon>Ascomycota</taxon>
        <taxon>Pezizomycotina</taxon>
        <taxon>Sordariomycetes</taxon>
        <taxon>Xylariomycetidae</taxon>
        <taxon>Xylariales</taxon>
        <taxon>Xylariaceae</taxon>
        <taxon>Xylaria</taxon>
    </lineage>
</organism>
<dbReference type="Gene3D" id="1.25.40.20">
    <property type="entry name" value="Ankyrin repeat-containing domain"/>
    <property type="match status" value="2"/>
</dbReference>
<evidence type="ECO:0000313" key="5">
    <source>
        <dbReference type="Proteomes" id="UP000286045"/>
    </source>
</evidence>
<dbReference type="InterPro" id="IPR036770">
    <property type="entry name" value="Ankyrin_rpt-contain_sf"/>
</dbReference>
<dbReference type="STRING" id="363999.A0A439CXN8"/>
<dbReference type="SMART" id="SM00248">
    <property type="entry name" value="ANK"/>
    <property type="match status" value="5"/>
</dbReference>
<gene>
    <name evidence="4" type="ORF">EKO27_g8321</name>
</gene>
<dbReference type="PROSITE" id="PS50088">
    <property type="entry name" value="ANK_REPEAT"/>
    <property type="match status" value="2"/>
</dbReference>
<dbReference type="PROSITE" id="PS50297">
    <property type="entry name" value="ANK_REP_REGION"/>
    <property type="match status" value="2"/>
</dbReference>
<feature type="repeat" description="ANK" evidence="3">
    <location>
        <begin position="109"/>
        <end position="141"/>
    </location>
</feature>
<keyword evidence="2 3" id="KW-0040">ANK repeat</keyword>
<evidence type="ECO:0000313" key="4">
    <source>
        <dbReference type="EMBL" id="RWA06781.1"/>
    </source>
</evidence>
<dbReference type="SUPFAM" id="SSF48403">
    <property type="entry name" value="Ankyrin repeat"/>
    <property type="match status" value="1"/>
</dbReference>
<dbReference type="EMBL" id="RYZI01000308">
    <property type="protein sequence ID" value="RWA06781.1"/>
    <property type="molecule type" value="Genomic_DNA"/>
</dbReference>
<dbReference type="AlphaFoldDB" id="A0A439CXN8"/>
<comment type="caution">
    <text evidence="4">The sequence shown here is derived from an EMBL/GenBank/DDBJ whole genome shotgun (WGS) entry which is preliminary data.</text>
</comment>
<sequence>MAIRGAVGNNSVLVNRYCKCIAAEQGDEKRCVDLTLLYAIETSKAAVTRCLLENGADPNGFNDENTPILHCAIRYGEESVGNFSYLQSSGFDLLLRYGADLDIQSKDSKQESALHVAVRWGKLGFIRFLLRYGMDPRSADSEGRPPLFAIFDRSFDYDNHNCLEIISHLVSRGADPNQQDNEGRRALHLAAQKGSRKVMELLIRLGAACDQPDATGKLPLDYARETNDHASIGLLESYISSHTLEH</sequence>
<reference evidence="4 5" key="1">
    <citation type="submission" date="2018-12" db="EMBL/GenBank/DDBJ databases">
        <title>Draft genome sequence of Xylaria grammica IHI A82.</title>
        <authorList>
            <person name="Buettner E."/>
            <person name="Kellner H."/>
        </authorList>
    </citation>
    <scope>NUCLEOTIDE SEQUENCE [LARGE SCALE GENOMIC DNA]</scope>
    <source>
        <strain evidence="4 5">IHI A82</strain>
    </source>
</reference>
<dbReference type="PANTHER" id="PTHR24134">
    <property type="entry name" value="ANKYRIN REPEAT-CONTAINING PROTEIN DDB_G0279043"/>
    <property type="match status" value="1"/>
</dbReference>
<evidence type="ECO:0000256" key="2">
    <source>
        <dbReference type="ARBA" id="ARBA00023043"/>
    </source>
</evidence>
<keyword evidence="1" id="KW-0677">Repeat</keyword>
<dbReference type="PANTHER" id="PTHR24134:SF9">
    <property type="entry name" value="ANKYRIN REPEAT AND SOCS BOX PROTEIN 8"/>
    <property type="match status" value="1"/>
</dbReference>
<dbReference type="Pfam" id="PF12796">
    <property type="entry name" value="Ank_2"/>
    <property type="match status" value="2"/>
</dbReference>
<dbReference type="Proteomes" id="UP000286045">
    <property type="component" value="Unassembled WGS sequence"/>
</dbReference>
<evidence type="ECO:0000256" key="3">
    <source>
        <dbReference type="PROSITE-ProRule" id="PRU00023"/>
    </source>
</evidence>